<gene>
    <name evidence="8" type="ORF">LN051_02195</name>
</gene>
<dbReference type="RefSeq" id="WP_229292996.1">
    <property type="nucleotide sequence ID" value="NZ_CP086654.1"/>
</dbReference>
<keyword evidence="9" id="KW-1185">Reference proteome</keyword>
<evidence type="ECO:0000313" key="9">
    <source>
        <dbReference type="Proteomes" id="UP001197626"/>
    </source>
</evidence>
<feature type="transmembrane region" description="Helical" evidence="6">
    <location>
        <begin position="231"/>
        <end position="256"/>
    </location>
</feature>
<keyword evidence="5 6" id="KW-0472">Membrane</keyword>
<evidence type="ECO:0000256" key="2">
    <source>
        <dbReference type="ARBA" id="ARBA00022475"/>
    </source>
</evidence>
<sequence>MNKFMATFKLTYMNKLKSKAFVISTIIFMLVIIGIANVDKIIKIFDDGEQTIAIVTQNNQIYEHVKSKGEALHKDVKYEKLTASQVDKALKNEKIDQAYIIKSNDERISATIKATEHPSMQDQKELQTLLTQLQSQQVAKKLGISAADQQRLLTPSQVDTQVVIDGKGNEMNQNEEGFSTFIVMIGSLLMMFIIFNYANQIAMEVATEKTSRVSEMIITSVKPSVHILAKIMGVLAVALTQLILIGLTIGASILFFDFGEMLKGFEFVVTPHITRLLIFGVIFLIVGIFAYVIFAAILGNLTARIEDMGQTLMPLTLLMMGSFYAGYIGGLTNPDNLIIRALSYVPFFSPFVTFARLSLSETPTYEGLIAVAIHIALIFVLLYLATKTYKNAVLTFEKGWWKVLKRTFRKSH</sequence>
<feature type="transmembrane region" description="Helical" evidence="6">
    <location>
        <begin position="311"/>
        <end position="331"/>
    </location>
</feature>
<dbReference type="PANTHER" id="PTHR30294">
    <property type="entry name" value="MEMBRANE COMPONENT OF ABC TRANSPORTER YHHJ-RELATED"/>
    <property type="match status" value="1"/>
</dbReference>
<dbReference type="Proteomes" id="UP001197626">
    <property type="component" value="Chromosome"/>
</dbReference>
<feature type="transmembrane region" description="Helical" evidence="6">
    <location>
        <begin position="178"/>
        <end position="198"/>
    </location>
</feature>
<feature type="transmembrane region" description="Helical" evidence="6">
    <location>
        <begin position="276"/>
        <end position="299"/>
    </location>
</feature>
<keyword evidence="2" id="KW-1003">Cell membrane</keyword>
<feature type="transmembrane region" description="Helical" evidence="6">
    <location>
        <begin position="367"/>
        <end position="386"/>
    </location>
</feature>
<dbReference type="PANTHER" id="PTHR30294:SF29">
    <property type="entry name" value="MULTIDRUG ABC TRANSPORTER PERMEASE YBHS-RELATED"/>
    <property type="match status" value="1"/>
</dbReference>
<feature type="domain" description="ABC-2 type transporter transmembrane" evidence="7">
    <location>
        <begin position="19"/>
        <end position="384"/>
    </location>
</feature>
<keyword evidence="4 6" id="KW-1133">Transmembrane helix</keyword>
<evidence type="ECO:0000259" key="7">
    <source>
        <dbReference type="Pfam" id="PF12698"/>
    </source>
</evidence>
<reference evidence="8 9" key="1">
    <citation type="journal article" date="2022" name="Pathogens">
        <title>Staphylococcus ratti sp. nov. Isolated from a Lab Rat.</title>
        <authorList>
            <person name="Kovarovic V."/>
            <person name="Sedlacek I."/>
            <person name="Petras P."/>
            <person name="Kralova S."/>
            <person name="Maslanova I."/>
            <person name="Svec P."/>
            <person name="Neumann-Schaal M."/>
            <person name="Botka T."/>
            <person name="Gelbicova T."/>
            <person name="Stankova E."/>
            <person name="Doskar J."/>
            <person name="Pantucek R."/>
        </authorList>
    </citation>
    <scope>NUCLEOTIDE SEQUENCE [LARGE SCALE GENOMIC DNA]</scope>
    <source>
        <strain evidence="8 9">CCM 9025</strain>
    </source>
</reference>
<dbReference type="Pfam" id="PF12698">
    <property type="entry name" value="ABC2_membrane_3"/>
    <property type="match status" value="1"/>
</dbReference>
<name>A0ABY3PDY6_9STAP</name>
<accession>A0ABY3PDY6</accession>
<feature type="transmembrane region" description="Helical" evidence="6">
    <location>
        <begin position="337"/>
        <end position="355"/>
    </location>
</feature>
<keyword evidence="3 6" id="KW-0812">Transmembrane</keyword>
<feature type="transmembrane region" description="Helical" evidence="6">
    <location>
        <begin position="20"/>
        <end position="38"/>
    </location>
</feature>
<evidence type="ECO:0000256" key="6">
    <source>
        <dbReference type="SAM" id="Phobius"/>
    </source>
</evidence>
<dbReference type="EMBL" id="CP086654">
    <property type="protein sequence ID" value="UEX90500.1"/>
    <property type="molecule type" value="Genomic_DNA"/>
</dbReference>
<evidence type="ECO:0000256" key="3">
    <source>
        <dbReference type="ARBA" id="ARBA00022692"/>
    </source>
</evidence>
<evidence type="ECO:0000256" key="5">
    <source>
        <dbReference type="ARBA" id="ARBA00023136"/>
    </source>
</evidence>
<comment type="subcellular location">
    <subcellularLocation>
        <location evidence="1">Cell membrane</location>
        <topology evidence="1">Multi-pass membrane protein</topology>
    </subcellularLocation>
</comment>
<evidence type="ECO:0000313" key="8">
    <source>
        <dbReference type="EMBL" id="UEX90500.1"/>
    </source>
</evidence>
<dbReference type="InterPro" id="IPR013525">
    <property type="entry name" value="ABC2_TM"/>
</dbReference>
<proteinExistence type="predicted"/>
<evidence type="ECO:0000256" key="4">
    <source>
        <dbReference type="ARBA" id="ARBA00022989"/>
    </source>
</evidence>
<dbReference type="InterPro" id="IPR051449">
    <property type="entry name" value="ABC-2_transporter_component"/>
</dbReference>
<evidence type="ECO:0000256" key="1">
    <source>
        <dbReference type="ARBA" id="ARBA00004651"/>
    </source>
</evidence>
<protein>
    <submittedName>
        <fullName evidence="8">ABC transporter permease</fullName>
    </submittedName>
</protein>
<organism evidence="8 9">
    <name type="scientific">Staphylococcus ratti</name>
    <dbReference type="NCBI Taxonomy" id="2892440"/>
    <lineage>
        <taxon>Bacteria</taxon>
        <taxon>Bacillati</taxon>
        <taxon>Bacillota</taxon>
        <taxon>Bacilli</taxon>
        <taxon>Bacillales</taxon>
        <taxon>Staphylococcaceae</taxon>
        <taxon>Staphylococcus</taxon>
    </lineage>
</organism>